<dbReference type="Proteomes" id="UP001061302">
    <property type="component" value="Chromosome"/>
</dbReference>
<name>A0ABY6DQ51_9NEIS</name>
<dbReference type="SUPFAM" id="SSF53474">
    <property type="entry name" value="alpha/beta-Hydrolases"/>
    <property type="match status" value="1"/>
</dbReference>
<accession>A0ABY6DQ51</accession>
<dbReference type="RefSeq" id="WP_263125812.1">
    <property type="nucleotide sequence ID" value="NZ_CP106753.1"/>
</dbReference>
<protein>
    <submittedName>
        <fullName evidence="2">Poly(3-hydroxybutyrate) depolymerase</fullName>
    </submittedName>
</protein>
<organism evidence="2 3">
    <name type="scientific">Chitiniphilus purpureus</name>
    <dbReference type="NCBI Taxonomy" id="2981137"/>
    <lineage>
        <taxon>Bacteria</taxon>
        <taxon>Pseudomonadati</taxon>
        <taxon>Pseudomonadota</taxon>
        <taxon>Betaproteobacteria</taxon>
        <taxon>Neisseriales</taxon>
        <taxon>Chitinibacteraceae</taxon>
        <taxon>Chitiniphilus</taxon>
    </lineage>
</organism>
<feature type="chain" id="PRO_5047312466" evidence="1">
    <location>
        <begin position="27"/>
        <end position="353"/>
    </location>
</feature>
<dbReference type="Gene3D" id="3.40.50.1820">
    <property type="entry name" value="alpha/beta hydrolase"/>
    <property type="match status" value="2"/>
</dbReference>
<dbReference type="InterPro" id="IPR029058">
    <property type="entry name" value="AB_hydrolase_fold"/>
</dbReference>
<evidence type="ECO:0000313" key="3">
    <source>
        <dbReference type="Proteomes" id="UP001061302"/>
    </source>
</evidence>
<gene>
    <name evidence="2" type="ORF">N8I74_04860</name>
</gene>
<evidence type="ECO:0000256" key="1">
    <source>
        <dbReference type="SAM" id="SignalP"/>
    </source>
</evidence>
<evidence type="ECO:0000313" key="2">
    <source>
        <dbReference type="EMBL" id="UXY16353.1"/>
    </source>
</evidence>
<proteinExistence type="predicted"/>
<sequence>MTRVTPQLCLWPIGAAALVLSALAQAETAQPLPRLGTDLSQSSVSGLSSGAFMATQFEVAYSSTVIGAGIVAGGPFYCAGLGGFPGPGRFLANATTRCLNPRGPAPDGASALALARQFAAAGDIDDPANLRKHRVYIFTGAADRIVRSRVVAQTQRFYVAAGVSPGQLRYVSHPGAGHALLTRNRADLACDANAAPNLNNCGFIQSHDILRHLYGRLQPPAAKAGGRLIAFDQRPFTAGRPDAGMADTGYAYLPAACASAQCRVHVVFHGCGQGAAVLRDRFYRTTGYNELADSNRIVVLYPQVQADRRRNPNGCWDFWGYTDVDPRKPRFHTRPAPQMAAVMAMLQRLALPR</sequence>
<keyword evidence="3" id="KW-1185">Reference proteome</keyword>
<dbReference type="PANTHER" id="PTHR42972:SF8">
    <property type="entry name" value="POLYHYDROXYBUTYRATE DEPOLYMERASE"/>
    <property type="match status" value="1"/>
</dbReference>
<feature type="signal peptide" evidence="1">
    <location>
        <begin position="1"/>
        <end position="26"/>
    </location>
</feature>
<reference evidence="2" key="1">
    <citation type="submission" date="2022-10" db="EMBL/GenBank/DDBJ databases">
        <title>Chitiniphilus purpureus sp. nov., a novel chitin-degrading bacterium isolated from crawfish pond sediment.</title>
        <authorList>
            <person name="Li K."/>
        </authorList>
    </citation>
    <scope>NUCLEOTIDE SEQUENCE</scope>
    <source>
        <strain evidence="2">CD1</strain>
    </source>
</reference>
<keyword evidence="1" id="KW-0732">Signal</keyword>
<dbReference type="PANTHER" id="PTHR42972">
    <property type="entry name" value="TOL-PAL SYSTEM PROTEIN TOLB"/>
    <property type="match status" value="1"/>
</dbReference>
<dbReference type="EMBL" id="CP106753">
    <property type="protein sequence ID" value="UXY16353.1"/>
    <property type="molecule type" value="Genomic_DNA"/>
</dbReference>